<proteinExistence type="predicted"/>
<name>A0A2W7MT14_9RHOB</name>
<dbReference type="EMBL" id="QKZL01000041">
    <property type="protein sequence ID" value="PZX10651.1"/>
    <property type="molecule type" value="Genomic_DNA"/>
</dbReference>
<reference evidence="1 2" key="1">
    <citation type="submission" date="2018-06" db="EMBL/GenBank/DDBJ databases">
        <title>Genomic Encyclopedia of Archaeal and Bacterial Type Strains, Phase II (KMG-II): from individual species to whole genera.</title>
        <authorList>
            <person name="Goeker M."/>
        </authorList>
    </citation>
    <scope>NUCLEOTIDE SEQUENCE [LARGE SCALE GENOMIC DNA]</scope>
    <source>
        <strain evidence="1 2">DSM 22009</strain>
    </source>
</reference>
<evidence type="ECO:0000313" key="2">
    <source>
        <dbReference type="Proteomes" id="UP000248916"/>
    </source>
</evidence>
<accession>A0A2W7MT14</accession>
<comment type="caution">
    <text evidence="1">The sequence shown here is derived from an EMBL/GenBank/DDBJ whole genome shotgun (WGS) entry which is preliminary data.</text>
</comment>
<evidence type="ECO:0000313" key="1">
    <source>
        <dbReference type="EMBL" id="PZX10651.1"/>
    </source>
</evidence>
<dbReference type="AlphaFoldDB" id="A0A2W7MT14"/>
<keyword evidence="2" id="KW-1185">Reference proteome</keyword>
<organism evidence="1 2">
    <name type="scientific">Palleronia aestuarii</name>
    <dbReference type="NCBI Taxonomy" id="568105"/>
    <lineage>
        <taxon>Bacteria</taxon>
        <taxon>Pseudomonadati</taxon>
        <taxon>Pseudomonadota</taxon>
        <taxon>Alphaproteobacteria</taxon>
        <taxon>Rhodobacterales</taxon>
        <taxon>Roseobacteraceae</taxon>
        <taxon>Palleronia</taxon>
    </lineage>
</organism>
<protein>
    <submittedName>
        <fullName evidence="1">Uncharacterized protein</fullName>
    </submittedName>
</protein>
<dbReference type="Proteomes" id="UP000248916">
    <property type="component" value="Unassembled WGS sequence"/>
</dbReference>
<gene>
    <name evidence="1" type="ORF">LX81_04145</name>
</gene>
<sequence>MFSRSVGERVAHTVNETALVAGIDDPPGGSAKALVIVGDDRRHGAESMINERP</sequence>